<comment type="caution">
    <text evidence="3">The sequence shown here is derived from an EMBL/GenBank/DDBJ whole genome shotgun (WGS) entry which is preliminary data.</text>
</comment>
<dbReference type="Gene3D" id="1.20.120.160">
    <property type="entry name" value="HPT domain"/>
    <property type="match status" value="1"/>
</dbReference>
<dbReference type="Proteomes" id="UP000222106">
    <property type="component" value="Unassembled WGS sequence"/>
</dbReference>
<dbReference type="GO" id="GO:0000160">
    <property type="term" value="P:phosphorelay signal transduction system"/>
    <property type="evidence" value="ECO:0007669"/>
    <property type="project" value="InterPro"/>
</dbReference>
<feature type="domain" description="HPt" evidence="2">
    <location>
        <begin position="15"/>
        <end position="120"/>
    </location>
</feature>
<accession>A0A2A9ELH6</accession>
<dbReference type="EMBL" id="PDJI01000004">
    <property type="protein sequence ID" value="PFG39090.1"/>
    <property type="molecule type" value="Genomic_DNA"/>
</dbReference>
<dbReference type="SUPFAM" id="SSF47226">
    <property type="entry name" value="Histidine-containing phosphotransfer domain, HPT domain"/>
    <property type="match status" value="1"/>
</dbReference>
<name>A0A2A9ELH6_9MICO</name>
<sequence length="124" mass="13023">MVPNHALHDMAADLGADVARDFAGLYLDALEGRVHRLRHALARADTDEAYTAAVSLYTASWMVGAQDLADAAHGVAESARSGDLEGARSGLTPVEEEIPGSVAGITLAVSELASDGIRRRARSR</sequence>
<evidence type="ECO:0000259" key="2">
    <source>
        <dbReference type="PROSITE" id="PS50894"/>
    </source>
</evidence>
<keyword evidence="4" id="KW-1185">Reference proteome</keyword>
<reference evidence="3 4" key="1">
    <citation type="submission" date="2017-10" db="EMBL/GenBank/DDBJ databases">
        <title>Sequencing the genomes of 1000 actinobacteria strains.</title>
        <authorList>
            <person name="Klenk H.-P."/>
        </authorList>
    </citation>
    <scope>NUCLEOTIDE SEQUENCE [LARGE SCALE GENOMIC DNA]</scope>
    <source>
        <strain evidence="3 4">DSM 21838</strain>
    </source>
</reference>
<dbReference type="AlphaFoldDB" id="A0A2A9ELH6"/>
<organism evidence="3 4">
    <name type="scientific">Georgenia soli</name>
    <dbReference type="NCBI Taxonomy" id="638953"/>
    <lineage>
        <taxon>Bacteria</taxon>
        <taxon>Bacillati</taxon>
        <taxon>Actinomycetota</taxon>
        <taxon>Actinomycetes</taxon>
        <taxon>Micrococcales</taxon>
        <taxon>Bogoriellaceae</taxon>
        <taxon>Georgenia</taxon>
    </lineage>
</organism>
<protein>
    <recommendedName>
        <fullName evidence="2">HPt domain-containing protein</fullName>
    </recommendedName>
</protein>
<dbReference type="RefSeq" id="WP_170037252.1">
    <property type="nucleotide sequence ID" value="NZ_PDJI01000004.1"/>
</dbReference>
<dbReference type="PROSITE" id="PS50894">
    <property type="entry name" value="HPT"/>
    <property type="match status" value="1"/>
</dbReference>
<gene>
    <name evidence="3" type="ORF">ATJ97_1585</name>
</gene>
<comment type="caution">
    <text evidence="1">Lacks conserved residue(s) required for the propagation of feature annotation.</text>
</comment>
<proteinExistence type="predicted"/>
<dbReference type="InterPro" id="IPR008207">
    <property type="entry name" value="Sig_transdc_His_kin_Hpt_dom"/>
</dbReference>
<dbReference type="InterPro" id="IPR036641">
    <property type="entry name" value="HPT_dom_sf"/>
</dbReference>
<evidence type="ECO:0000313" key="4">
    <source>
        <dbReference type="Proteomes" id="UP000222106"/>
    </source>
</evidence>
<evidence type="ECO:0000313" key="3">
    <source>
        <dbReference type="EMBL" id="PFG39090.1"/>
    </source>
</evidence>
<evidence type="ECO:0000256" key="1">
    <source>
        <dbReference type="PROSITE-ProRule" id="PRU00110"/>
    </source>
</evidence>